<dbReference type="PANTHER" id="PTHR30026">
    <property type="entry name" value="OUTER MEMBRANE PROTEIN TOLC"/>
    <property type="match status" value="1"/>
</dbReference>
<evidence type="ECO:0000313" key="7">
    <source>
        <dbReference type="EMBL" id="TGL57078.1"/>
    </source>
</evidence>
<dbReference type="GO" id="GO:0015288">
    <property type="term" value="F:porin activity"/>
    <property type="evidence" value="ECO:0007669"/>
    <property type="project" value="TreeGrafter"/>
</dbReference>
<evidence type="ECO:0000256" key="3">
    <source>
        <dbReference type="ARBA" id="ARBA00022692"/>
    </source>
</evidence>
<dbReference type="RefSeq" id="WP_135624706.1">
    <property type="nucleotide sequence ID" value="NZ_RQGD01000039.1"/>
</dbReference>
<dbReference type="GO" id="GO:0015562">
    <property type="term" value="F:efflux transmembrane transporter activity"/>
    <property type="evidence" value="ECO:0007669"/>
    <property type="project" value="InterPro"/>
</dbReference>
<evidence type="ECO:0000313" key="8">
    <source>
        <dbReference type="Proteomes" id="UP000297693"/>
    </source>
</evidence>
<keyword evidence="6" id="KW-0175">Coiled coil</keyword>
<dbReference type="Gene3D" id="1.20.1600.10">
    <property type="entry name" value="Outer membrane efflux proteins (OEP)"/>
    <property type="match status" value="1"/>
</dbReference>
<protein>
    <submittedName>
        <fullName evidence="7">Transporter</fullName>
    </submittedName>
</protein>
<comment type="caution">
    <text evidence="7">The sequence shown here is derived from an EMBL/GenBank/DDBJ whole genome shotgun (WGS) entry which is preliminary data.</text>
</comment>
<evidence type="ECO:0000256" key="5">
    <source>
        <dbReference type="ARBA" id="ARBA00023237"/>
    </source>
</evidence>
<keyword evidence="2" id="KW-1134">Transmembrane beta strand</keyword>
<dbReference type="InterPro" id="IPR051906">
    <property type="entry name" value="TolC-like"/>
</dbReference>
<feature type="coiled-coil region" evidence="6">
    <location>
        <begin position="356"/>
        <end position="390"/>
    </location>
</feature>
<evidence type="ECO:0000256" key="1">
    <source>
        <dbReference type="ARBA" id="ARBA00004442"/>
    </source>
</evidence>
<keyword evidence="8" id="KW-1185">Reference proteome</keyword>
<keyword evidence="5" id="KW-0998">Cell outer membrane</keyword>
<keyword evidence="4" id="KW-0472">Membrane</keyword>
<dbReference type="PANTHER" id="PTHR30026:SF20">
    <property type="entry name" value="OUTER MEMBRANE PROTEIN TOLC"/>
    <property type="match status" value="1"/>
</dbReference>
<organism evidence="7 8">
    <name type="scientific">Leptospira ognonensis</name>
    <dbReference type="NCBI Taxonomy" id="2484945"/>
    <lineage>
        <taxon>Bacteria</taxon>
        <taxon>Pseudomonadati</taxon>
        <taxon>Spirochaetota</taxon>
        <taxon>Spirochaetia</taxon>
        <taxon>Leptospirales</taxon>
        <taxon>Leptospiraceae</taxon>
        <taxon>Leptospira</taxon>
    </lineage>
</organism>
<gene>
    <name evidence="7" type="ORF">EHQ58_14895</name>
</gene>
<dbReference type="OrthoDB" id="344643at2"/>
<name>A0A4R9JZL7_9LEPT</name>
<proteinExistence type="predicted"/>
<comment type="subcellular location">
    <subcellularLocation>
        <location evidence="1">Cell outer membrane</location>
    </subcellularLocation>
</comment>
<evidence type="ECO:0000256" key="6">
    <source>
        <dbReference type="SAM" id="Coils"/>
    </source>
</evidence>
<dbReference type="Proteomes" id="UP000297693">
    <property type="component" value="Unassembled WGS sequence"/>
</dbReference>
<evidence type="ECO:0000256" key="4">
    <source>
        <dbReference type="ARBA" id="ARBA00023136"/>
    </source>
</evidence>
<accession>A0A4R9JZL7</accession>
<dbReference type="EMBL" id="RQGD01000039">
    <property type="protein sequence ID" value="TGL57078.1"/>
    <property type="molecule type" value="Genomic_DNA"/>
</dbReference>
<dbReference type="GO" id="GO:0009279">
    <property type="term" value="C:cell outer membrane"/>
    <property type="evidence" value="ECO:0007669"/>
    <property type="project" value="UniProtKB-SubCell"/>
</dbReference>
<dbReference type="AlphaFoldDB" id="A0A4R9JZL7"/>
<dbReference type="SUPFAM" id="SSF56954">
    <property type="entry name" value="Outer membrane efflux proteins (OEP)"/>
    <property type="match status" value="1"/>
</dbReference>
<dbReference type="GO" id="GO:1990281">
    <property type="term" value="C:efflux pump complex"/>
    <property type="evidence" value="ECO:0007669"/>
    <property type="project" value="TreeGrafter"/>
</dbReference>
<reference evidence="7" key="1">
    <citation type="journal article" date="2019" name="PLoS Negl. Trop. Dis.">
        <title>Revisiting the worldwide diversity of Leptospira species in the environment.</title>
        <authorList>
            <person name="Vincent A.T."/>
            <person name="Schiettekatte O."/>
            <person name="Bourhy P."/>
            <person name="Veyrier F.J."/>
            <person name="Picardeau M."/>
        </authorList>
    </citation>
    <scope>NUCLEOTIDE SEQUENCE [LARGE SCALE GENOMIC DNA]</scope>
    <source>
        <strain evidence="7">201702476</strain>
    </source>
</reference>
<evidence type="ECO:0000256" key="2">
    <source>
        <dbReference type="ARBA" id="ARBA00022452"/>
    </source>
</evidence>
<keyword evidence="3" id="KW-0812">Transmembrane</keyword>
<sequence length="472" mass="53292">MKRALMIVVHSLLMVPGFLFADSLSFEELWQKVESHSLGRQAKQLEYKASEVAKERSDRHWLPRVYTDVRAYNTNDPALNLLGKLGQRSATDADFSTASARVRPGNFLDSNNQPYNTLNSDTANLFAKDTLNNPGSNTYSRGSLGIDLPVYEGGASQTLSKIQEKRSIGIKFEKEALRDREFANLALYYRGLQSIAEYKTRLEQISKTESRFQSGYQLANKSNPVGYSGYLALKSLKNRLDAMSKESSNQLLEFKENLSLLSGMEAEQIQTISADLFPFVDTHFPKLGEKGDSNYTKALSIYTETEGLKSEMEMSKFLPRVGVYSEANAYSGSRSTQTAYNAGFYVQMNLYNPKDMGAVEEAKLQAEAMRKRLEETRNKEEAFVKTLTNQEVALRENYLLIKDSLKNQEEQVVYMQRLFQSGAVNAIQFAEVLNRSIDVAKSMLDIELNYIRVRSELHLIQKGNSNEPASTN</sequence>